<sequence>MQWAIRRHPHKRKKWIKDKYFKRRGTCDGCFFGEFKGGHTVLLNHAASVEKIVRY</sequence>
<dbReference type="EMBL" id="CADCXN010000017">
    <property type="protein sequence ID" value="CAA9889609.1"/>
    <property type="molecule type" value="Genomic_DNA"/>
</dbReference>
<evidence type="ECO:0000313" key="1">
    <source>
        <dbReference type="EMBL" id="CAA9889609.1"/>
    </source>
</evidence>
<dbReference type="Proteomes" id="UP000494216">
    <property type="component" value="Unassembled WGS sequence"/>
</dbReference>
<accession>A0A8S0WH86</accession>
<organism evidence="1 2">
    <name type="scientific">Candidatus Methylobacter favarea</name>
    <dbReference type="NCBI Taxonomy" id="2707345"/>
    <lineage>
        <taxon>Bacteria</taxon>
        <taxon>Pseudomonadati</taxon>
        <taxon>Pseudomonadota</taxon>
        <taxon>Gammaproteobacteria</taxon>
        <taxon>Methylococcales</taxon>
        <taxon>Methylococcaceae</taxon>
        <taxon>Methylobacter</taxon>
    </lineage>
</organism>
<protein>
    <submittedName>
        <fullName evidence="1">Group II intron, maturase-specific domain protein</fullName>
    </submittedName>
</protein>
<keyword evidence="2" id="KW-1185">Reference proteome</keyword>
<proteinExistence type="predicted"/>
<name>A0A8S0WH86_9GAMM</name>
<evidence type="ECO:0000313" key="2">
    <source>
        <dbReference type="Proteomes" id="UP000494216"/>
    </source>
</evidence>
<gene>
    <name evidence="1" type="ORF">METHB2_1130004</name>
</gene>
<comment type="caution">
    <text evidence="1">The sequence shown here is derived from an EMBL/GenBank/DDBJ whole genome shotgun (WGS) entry which is preliminary data.</text>
</comment>
<reference evidence="1 2" key="1">
    <citation type="submission" date="2020-02" db="EMBL/GenBank/DDBJ databases">
        <authorList>
            <person name="Hogendoorn C."/>
        </authorList>
    </citation>
    <scope>NUCLEOTIDE SEQUENCE [LARGE SCALE GENOMIC DNA]</scope>
    <source>
        <strain evidence="1">METHB21</strain>
    </source>
</reference>
<dbReference type="AlphaFoldDB" id="A0A8S0WH86"/>